<reference evidence="9 10" key="1">
    <citation type="submission" date="2018-09" db="EMBL/GenBank/DDBJ databases">
        <title>Genome sequencing of strain 6GH32-13.</title>
        <authorList>
            <person name="Weon H.-Y."/>
            <person name="Heo J."/>
            <person name="Kwon S.-W."/>
        </authorList>
    </citation>
    <scope>NUCLEOTIDE SEQUENCE [LARGE SCALE GENOMIC DNA]</scope>
    <source>
        <strain evidence="9 10">5GH32-13</strain>
    </source>
</reference>
<evidence type="ECO:0000256" key="7">
    <source>
        <dbReference type="SAM" id="Phobius"/>
    </source>
</evidence>
<gene>
    <name evidence="9" type="ORF">D3H65_20900</name>
</gene>
<feature type="signal peptide" evidence="8">
    <location>
        <begin position="1"/>
        <end position="21"/>
    </location>
</feature>
<organism evidence="9 10">
    <name type="scientific">Paraflavitalea soli</name>
    <dbReference type="NCBI Taxonomy" id="2315862"/>
    <lineage>
        <taxon>Bacteria</taxon>
        <taxon>Pseudomonadati</taxon>
        <taxon>Bacteroidota</taxon>
        <taxon>Chitinophagia</taxon>
        <taxon>Chitinophagales</taxon>
        <taxon>Chitinophagaceae</taxon>
        <taxon>Paraflavitalea</taxon>
    </lineage>
</organism>
<comment type="subcellular location">
    <subcellularLocation>
        <location evidence="1">Cytoplasm</location>
    </subcellularLocation>
</comment>
<keyword evidence="7" id="KW-1133">Transmembrane helix</keyword>
<accession>A0A3B7MTC4</accession>
<keyword evidence="7" id="KW-0472">Membrane</keyword>
<dbReference type="SMART" id="SM00028">
    <property type="entry name" value="TPR"/>
    <property type="match status" value="5"/>
</dbReference>
<dbReference type="OrthoDB" id="660620at2"/>
<dbReference type="InterPro" id="IPR011990">
    <property type="entry name" value="TPR-like_helical_dom_sf"/>
</dbReference>
<keyword evidence="3" id="KW-0677">Repeat</keyword>
<keyword evidence="6" id="KW-0175">Coiled coil</keyword>
<dbReference type="Gene3D" id="1.25.40.10">
    <property type="entry name" value="Tetratricopeptide repeat domain"/>
    <property type="match status" value="2"/>
</dbReference>
<sequence length="596" mass="68386">MRMKRAFLLFCTLGVSYLLTAQTPLPDSLKTQLEKAVTDANRSQILGDLSLYYMGIDNSLADKYGNQMLEVGELSRNRELMIRAYLSNARRFYEFFGSQEALSKAVVFSNKALELARSSNLDDLTALAHTFVARGYRTSGETDKALSANNIAVSIASAGKNDSVKVIAYISLGNTYQARNEKLLAFRHYLTALDIAEVDKRYALLNNAYSSMSDFYTSLGNYEKAKDFAFKKERLERANNKLYDLLNTYNSIGQLYGLDKQLSLSESFFEKSIALADTVKFDVFKLNTYIYLVNLYLSNGQFEKALAFFKDHKEVGDFIMKAGMDFILYQGYGSMYTYVNKLDSAGYYFRLAEPGFETRASKVSRYLFYGAYAYYFRKKGEIDNAILYWQKAKQLGEDVGSLVYLEGATGNLDSLYQMKGDYKNAYLYSSLNYKFKDSLQKLSKEKDLLSLEIDNENRRKEREAKQQEVELERRHNIQYMGMVVAIAAIFILLVMAGIFRVSTNTIKVLGFFAFIFLFEFIILLADNQIHHWTHGEPWKVMLIKIILIALLLPLHHWLEEKVIHYLTSQKLLQGRGKNLVDRLRGRKKVDLPAENI</sequence>
<evidence type="ECO:0000256" key="6">
    <source>
        <dbReference type="SAM" id="Coils"/>
    </source>
</evidence>
<evidence type="ECO:0000256" key="8">
    <source>
        <dbReference type="SAM" id="SignalP"/>
    </source>
</evidence>
<dbReference type="InterPro" id="IPR051476">
    <property type="entry name" value="Bac_ResReg_Asp_Phosphatase"/>
</dbReference>
<dbReference type="SUPFAM" id="SSF48452">
    <property type="entry name" value="TPR-like"/>
    <property type="match status" value="2"/>
</dbReference>
<dbReference type="PANTHER" id="PTHR46630">
    <property type="entry name" value="TETRATRICOPEPTIDE REPEAT PROTEIN 29"/>
    <property type="match status" value="1"/>
</dbReference>
<protein>
    <submittedName>
        <fullName evidence="9">Tetratricopeptide repeat protein</fullName>
    </submittedName>
</protein>
<keyword evidence="10" id="KW-1185">Reference proteome</keyword>
<evidence type="ECO:0000256" key="5">
    <source>
        <dbReference type="ARBA" id="ARBA00038253"/>
    </source>
</evidence>
<feature type="transmembrane region" description="Helical" evidence="7">
    <location>
        <begin position="479"/>
        <end position="499"/>
    </location>
</feature>
<evidence type="ECO:0000313" key="10">
    <source>
        <dbReference type="Proteomes" id="UP000263900"/>
    </source>
</evidence>
<feature type="coiled-coil region" evidence="6">
    <location>
        <begin position="439"/>
        <end position="470"/>
    </location>
</feature>
<evidence type="ECO:0000256" key="2">
    <source>
        <dbReference type="ARBA" id="ARBA00022490"/>
    </source>
</evidence>
<evidence type="ECO:0000256" key="3">
    <source>
        <dbReference type="ARBA" id="ARBA00022737"/>
    </source>
</evidence>
<evidence type="ECO:0000256" key="1">
    <source>
        <dbReference type="ARBA" id="ARBA00004496"/>
    </source>
</evidence>
<keyword evidence="4" id="KW-0802">TPR repeat</keyword>
<proteinExistence type="inferred from homology"/>
<evidence type="ECO:0000313" key="9">
    <source>
        <dbReference type="EMBL" id="AXY76300.1"/>
    </source>
</evidence>
<feature type="chain" id="PRO_5017608337" evidence="8">
    <location>
        <begin position="22"/>
        <end position="596"/>
    </location>
</feature>
<feature type="transmembrane region" description="Helical" evidence="7">
    <location>
        <begin position="506"/>
        <end position="525"/>
    </location>
</feature>
<comment type="similarity">
    <text evidence="5">Belongs to the Rap family.</text>
</comment>
<dbReference type="EMBL" id="CP032157">
    <property type="protein sequence ID" value="AXY76300.1"/>
    <property type="molecule type" value="Genomic_DNA"/>
</dbReference>
<dbReference type="PANTHER" id="PTHR46630:SF1">
    <property type="entry name" value="TETRATRICOPEPTIDE REPEAT PROTEIN 29"/>
    <property type="match status" value="1"/>
</dbReference>
<dbReference type="InterPro" id="IPR019734">
    <property type="entry name" value="TPR_rpt"/>
</dbReference>
<dbReference type="AlphaFoldDB" id="A0A3B7MTC4"/>
<keyword evidence="8" id="KW-0732">Signal</keyword>
<evidence type="ECO:0000256" key="4">
    <source>
        <dbReference type="ARBA" id="ARBA00022803"/>
    </source>
</evidence>
<keyword evidence="7" id="KW-0812">Transmembrane</keyword>
<name>A0A3B7MTC4_9BACT</name>
<feature type="transmembrane region" description="Helical" evidence="7">
    <location>
        <begin position="537"/>
        <end position="558"/>
    </location>
</feature>
<dbReference type="GO" id="GO:0005737">
    <property type="term" value="C:cytoplasm"/>
    <property type="evidence" value="ECO:0007669"/>
    <property type="project" value="UniProtKB-SubCell"/>
</dbReference>
<dbReference type="Proteomes" id="UP000263900">
    <property type="component" value="Chromosome"/>
</dbReference>
<keyword evidence="2" id="KW-0963">Cytoplasm</keyword>
<dbReference type="KEGG" id="pseg:D3H65_20900"/>